<dbReference type="Proteomes" id="UP000565441">
    <property type="component" value="Unassembled WGS sequence"/>
</dbReference>
<dbReference type="AlphaFoldDB" id="A0A8H5GND7"/>
<keyword evidence="2" id="KW-0472">Membrane</keyword>
<name>A0A8H5GND7_9AGAR</name>
<evidence type="ECO:0000256" key="2">
    <source>
        <dbReference type="SAM" id="Phobius"/>
    </source>
</evidence>
<dbReference type="PROSITE" id="PS00028">
    <property type="entry name" value="ZINC_FINGER_C2H2_1"/>
    <property type="match status" value="1"/>
</dbReference>
<feature type="region of interest" description="Disordered" evidence="1">
    <location>
        <begin position="23"/>
        <end position="49"/>
    </location>
</feature>
<protein>
    <recommendedName>
        <fullName evidence="3">C2H2-type domain-containing protein</fullName>
    </recommendedName>
</protein>
<feature type="domain" description="C2H2-type" evidence="3">
    <location>
        <begin position="107"/>
        <end position="127"/>
    </location>
</feature>
<evidence type="ECO:0000313" key="4">
    <source>
        <dbReference type="EMBL" id="KAF5368254.1"/>
    </source>
</evidence>
<dbReference type="EMBL" id="JAACJP010000060">
    <property type="protein sequence ID" value="KAF5368254.1"/>
    <property type="molecule type" value="Genomic_DNA"/>
</dbReference>
<organism evidence="4 5">
    <name type="scientific">Tricholomella constricta</name>
    <dbReference type="NCBI Taxonomy" id="117010"/>
    <lineage>
        <taxon>Eukaryota</taxon>
        <taxon>Fungi</taxon>
        <taxon>Dikarya</taxon>
        <taxon>Basidiomycota</taxon>
        <taxon>Agaricomycotina</taxon>
        <taxon>Agaricomycetes</taxon>
        <taxon>Agaricomycetidae</taxon>
        <taxon>Agaricales</taxon>
        <taxon>Tricholomatineae</taxon>
        <taxon>Lyophyllaceae</taxon>
        <taxon>Tricholomella</taxon>
    </lineage>
</organism>
<keyword evidence="2" id="KW-1133">Transmembrane helix</keyword>
<keyword evidence="2" id="KW-0812">Transmembrane</keyword>
<sequence length="232" mass="25718">MRRTKTEAAPSLRVPHKQNAKFSMTKQMEFDDDGPTLTSCSSPASEPLKSMEKIETAKFDVTLRALTEGAAHVTFSHPDRPSLCTGFTPGSRSAPFFCSSPLRSSDCWPCLGPFPRQRRLLRHFRLHSAAPQSQMRELPHPRSRPAAILPCSSTCTRKSFSRKSELGLDFPFDFQFDFDFVFGVAIEMVVVLVLVVDVVLVEEVEREESRGRGGASLGRMVLVLVLADEAGA</sequence>
<evidence type="ECO:0000256" key="1">
    <source>
        <dbReference type="SAM" id="MobiDB-lite"/>
    </source>
</evidence>
<evidence type="ECO:0000259" key="3">
    <source>
        <dbReference type="PROSITE" id="PS00028"/>
    </source>
</evidence>
<proteinExistence type="predicted"/>
<accession>A0A8H5GND7</accession>
<reference evidence="4 5" key="1">
    <citation type="journal article" date="2020" name="ISME J.">
        <title>Uncovering the hidden diversity of litter-decomposition mechanisms in mushroom-forming fungi.</title>
        <authorList>
            <person name="Floudas D."/>
            <person name="Bentzer J."/>
            <person name="Ahren D."/>
            <person name="Johansson T."/>
            <person name="Persson P."/>
            <person name="Tunlid A."/>
        </authorList>
    </citation>
    <scope>NUCLEOTIDE SEQUENCE [LARGE SCALE GENOMIC DNA]</scope>
    <source>
        <strain evidence="4 5">CBS 661.87</strain>
    </source>
</reference>
<feature type="transmembrane region" description="Helical" evidence="2">
    <location>
        <begin position="180"/>
        <end position="201"/>
    </location>
</feature>
<comment type="caution">
    <text evidence="4">The sequence shown here is derived from an EMBL/GenBank/DDBJ whole genome shotgun (WGS) entry which is preliminary data.</text>
</comment>
<keyword evidence="5" id="KW-1185">Reference proteome</keyword>
<dbReference type="InterPro" id="IPR013087">
    <property type="entry name" value="Znf_C2H2_type"/>
</dbReference>
<gene>
    <name evidence="4" type="ORF">D9615_010381</name>
</gene>
<evidence type="ECO:0000313" key="5">
    <source>
        <dbReference type="Proteomes" id="UP000565441"/>
    </source>
</evidence>